<name>A0A8S3XPV6_PARAO</name>
<accession>A0A8S3XPV6</accession>
<evidence type="ECO:0000313" key="1">
    <source>
        <dbReference type="EMBL" id="CAG5036631.1"/>
    </source>
</evidence>
<dbReference type="AlphaFoldDB" id="A0A8S3XPV6"/>
<dbReference type="EMBL" id="CAJQZP010001291">
    <property type="protein sequence ID" value="CAG5036631.1"/>
    <property type="molecule type" value="Genomic_DNA"/>
</dbReference>
<sequence length="99" mass="11149">MPKYQSKSKVKRGQALVNYWQLEISGKFHSGNLGKDPSTESNALRSSTTIVETHVPFGMAVDEDTSSPDITVATFYNYEYQSIFNIVKLNFVSWCPIAH</sequence>
<evidence type="ECO:0000313" key="2">
    <source>
        <dbReference type="Proteomes" id="UP000691718"/>
    </source>
</evidence>
<keyword evidence="2" id="KW-1185">Reference proteome</keyword>
<organism evidence="1 2">
    <name type="scientific">Parnassius apollo</name>
    <name type="common">Apollo butterfly</name>
    <name type="synonym">Papilio apollo</name>
    <dbReference type="NCBI Taxonomy" id="110799"/>
    <lineage>
        <taxon>Eukaryota</taxon>
        <taxon>Metazoa</taxon>
        <taxon>Ecdysozoa</taxon>
        <taxon>Arthropoda</taxon>
        <taxon>Hexapoda</taxon>
        <taxon>Insecta</taxon>
        <taxon>Pterygota</taxon>
        <taxon>Neoptera</taxon>
        <taxon>Endopterygota</taxon>
        <taxon>Lepidoptera</taxon>
        <taxon>Glossata</taxon>
        <taxon>Ditrysia</taxon>
        <taxon>Papilionoidea</taxon>
        <taxon>Papilionidae</taxon>
        <taxon>Parnassiinae</taxon>
        <taxon>Parnassini</taxon>
        <taxon>Parnassius</taxon>
        <taxon>Parnassius</taxon>
    </lineage>
</organism>
<reference evidence="1" key="1">
    <citation type="submission" date="2021-04" db="EMBL/GenBank/DDBJ databases">
        <authorList>
            <person name="Tunstrom K."/>
        </authorList>
    </citation>
    <scope>NUCLEOTIDE SEQUENCE</scope>
</reference>
<proteinExistence type="predicted"/>
<gene>
    <name evidence="1" type="ORF">PAPOLLO_LOCUS20876</name>
</gene>
<protein>
    <submittedName>
        <fullName evidence="1">(apollo) hypothetical protein</fullName>
    </submittedName>
</protein>
<comment type="caution">
    <text evidence="1">The sequence shown here is derived from an EMBL/GenBank/DDBJ whole genome shotgun (WGS) entry which is preliminary data.</text>
</comment>
<dbReference type="Proteomes" id="UP000691718">
    <property type="component" value="Unassembled WGS sequence"/>
</dbReference>